<evidence type="ECO:0000313" key="1">
    <source>
        <dbReference type="EMBL" id="EKS42109.1"/>
    </source>
</evidence>
<reference evidence="1 2" key="1">
    <citation type="submission" date="2012-04" db="EMBL/GenBank/DDBJ databases">
        <title>The Genome Sequence of Afipia broomeae ATCC 49717.</title>
        <authorList>
            <consortium name="The Broad Institute Genome Sequencing Platform"/>
            <person name="Earl A."/>
            <person name="Ward D."/>
            <person name="Feldgarden M."/>
            <person name="Gevers D."/>
            <person name="Huys G."/>
            <person name="Walker B."/>
            <person name="Young S.K."/>
            <person name="Zeng Q."/>
            <person name="Gargeya S."/>
            <person name="Fitzgerald M."/>
            <person name="Haas B."/>
            <person name="Abouelleil A."/>
            <person name="Alvarado L."/>
            <person name="Arachchi H.M."/>
            <person name="Berlin A."/>
            <person name="Chapman S.B."/>
            <person name="Goldberg J."/>
            <person name="Griggs A."/>
            <person name="Gujja S."/>
            <person name="Hansen M."/>
            <person name="Howarth C."/>
            <person name="Imamovic A."/>
            <person name="Larimer J."/>
            <person name="McCowen C."/>
            <person name="Montmayeur A."/>
            <person name="Murphy C."/>
            <person name="Neiman D."/>
            <person name="Pearson M."/>
            <person name="Priest M."/>
            <person name="Roberts A."/>
            <person name="Saif S."/>
            <person name="Shea T."/>
            <person name="Sisk P."/>
            <person name="Sykes S."/>
            <person name="Wortman J."/>
            <person name="Nusbaum C."/>
            <person name="Birren B."/>
        </authorList>
    </citation>
    <scope>NUCLEOTIDE SEQUENCE [LARGE SCALE GENOMIC DNA]</scope>
    <source>
        <strain evidence="1 2">ATCC 49717</strain>
    </source>
</reference>
<dbReference type="PATRIC" id="fig|883078.3.peg.1238"/>
<evidence type="ECO:0000313" key="2">
    <source>
        <dbReference type="Proteomes" id="UP000001096"/>
    </source>
</evidence>
<sequence length="264" mass="28831">MAEVGLLEWADKQHDWIRDALRRHAARPGFILEEEDKAGIAARVRHVGGFVLDEPPECSPLAAEHLKASSSNEPRAVLCSLGPVKHLNRLAEEQQLRFAIDGVTIIYGDNGSGKSGYCRIAKKLCRSLTADDLLGNVFEIGVKPPAEVLVRFLEEGATEPTSITWKDGTQPPMPIARISVFDSANARLYVDKQNRIGFLPAAIALLERHGLHRGELEAGFREEVKAIEKKLKTPLPGGYAAAGMVAKLLARLEIKSKEAMPSAD</sequence>
<comment type="caution">
    <text evidence="1">The sequence shown here is derived from an EMBL/GenBank/DDBJ whole genome shotgun (WGS) entry which is preliminary data.</text>
</comment>
<proteinExistence type="predicted"/>
<dbReference type="RefSeq" id="WP_006019922.1">
    <property type="nucleotide sequence ID" value="NZ_KB375282.1"/>
</dbReference>
<dbReference type="EMBL" id="AGWX01000001">
    <property type="protein sequence ID" value="EKS42109.1"/>
    <property type="molecule type" value="Genomic_DNA"/>
</dbReference>
<dbReference type="AlphaFoldDB" id="K8PMT9"/>
<protein>
    <recommendedName>
        <fullName evidence="3">Rad50/SbcC-type AAA domain-containing protein</fullName>
    </recommendedName>
</protein>
<dbReference type="Proteomes" id="UP000001096">
    <property type="component" value="Unassembled WGS sequence"/>
</dbReference>
<gene>
    <name evidence="1" type="ORF">HMPREF9695_01201</name>
</gene>
<dbReference type="HOGENOM" id="CLU_1052252_0_0_5"/>
<keyword evidence="2" id="KW-1185">Reference proteome</keyword>
<dbReference type="eggNOG" id="COG4694">
    <property type="taxonomic scope" value="Bacteria"/>
</dbReference>
<name>K8PMT9_9BRAD</name>
<organism evidence="1 2">
    <name type="scientific">Afipia broomeae ATCC 49717</name>
    <dbReference type="NCBI Taxonomy" id="883078"/>
    <lineage>
        <taxon>Bacteria</taxon>
        <taxon>Pseudomonadati</taxon>
        <taxon>Pseudomonadota</taxon>
        <taxon>Alphaproteobacteria</taxon>
        <taxon>Hyphomicrobiales</taxon>
        <taxon>Nitrobacteraceae</taxon>
        <taxon>Afipia</taxon>
    </lineage>
</organism>
<evidence type="ECO:0008006" key="3">
    <source>
        <dbReference type="Google" id="ProtNLM"/>
    </source>
</evidence>
<accession>K8PMT9</accession>